<dbReference type="GO" id="GO:0006364">
    <property type="term" value="P:rRNA processing"/>
    <property type="evidence" value="ECO:0007669"/>
    <property type="project" value="TreeGrafter"/>
</dbReference>
<dbReference type="Proteomes" id="UP000521943">
    <property type="component" value="Unassembled WGS sequence"/>
</dbReference>
<dbReference type="PIRSF" id="PIRSF017302">
    <property type="entry name" value="Gltscr2"/>
    <property type="match status" value="1"/>
</dbReference>
<reference evidence="7 8" key="1">
    <citation type="submission" date="2020-07" db="EMBL/GenBank/DDBJ databases">
        <title>Comparative genomics of pyrophilous fungi reveals a link between fire events and developmental genes.</title>
        <authorList>
            <consortium name="DOE Joint Genome Institute"/>
            <person name="Steindorff A.S."/>
            <person name="Carver A."/>
            <person name="Calhoun S."/>
            <person name="Stillman K."/>
            <person name="Liu H."/>
            <person name="Lipzen A."/>
            <person name="Pangilinan J."/>
            <person name="Labutti K."/>
            <person name="Bruns T.D."/>
            <person name="Grigoriev I.V."/>
        </authorList>
    </citation>
    <scope>NUCLEOTIDE SEQUENCE [LARGE SCALE GENOMIC DNA]</scope>
    <source>
        <strain evidence="7 8">CBS 144469</strain>
    </source>
</reference>
<proteinExistence type="inferred from homology"/>
<feature type="region of interest" description="Disordered" evidence="6">
    <location>
        <begin position="1"/>
        <end position="54"/>
    </location>
</feature>
<comment type="caution">
    <text evidence="7">The sequence shown here is derived from an EMBL/GenBank/DDBJ whole genome shotgun (WGS) entry which is preliminary data.</text>
</comment>
<keyword evidence="8" id="KW-1185">Reference proteome</keyword>
<dbReference type="InterPro" id="IPR011687">
    <property type="entry name" value="Nop53/GLTSCR2"/>
</dbReference>
<sequence length="477" mass="52250">MPKSSKAKSGNAAATAVAVAAAKKTTAQPKATGKSAVGAPSQHKQTSRKGKKAWRKNVNIEDVEMGLEEIRSEERAVGTALHNLKDSDLFEVDVKGDDRIRHIAPKFSSSQLTSAKILAQRSAVPAVFSRPSSSTSTSGKRKAGTLSREDKDRLMKIAKRQRRGPFGAVMDPSELQSGEGIVELSEAVKQSGAYDPWNAEADEMVVEVKDGLETVQPKKVKPPPTTKPKDMIEVAAVVEPHQGTSYNPPVNAHSELLVKAAEIEARKIEELERMAVTKKKMDAAKFDADEVFDIGLPAGMKLDKPTEDAPEGEEEESGDEQAVRKQPKPKTKAQKAKAAKHLAEKRALAAAAARKKQLALIEQAKGLRRSNARLSTAQEKAVAEKKLAAELKIKQAGLGGQRLGRHKVPEGQIDVQLGEDLSESLRALKPEGNLFRDRFQSLQQRALVEPRVRVLPKRRTHKIVEYEKHAWKNFDRE</sequence>
<keyword evidence="3 5" id="KW-0690">Ribosome biogenesis</keyword>
<dbReference type="GO" id="GO:0005730">
    <property type="term" value="C:nucleolus"/>
    <property type="evidence" value="ECO:0007669"/>
    <property type="project" value="UniProtKB-SubCell"/>
</dbReference>
<dbReference type="Pfam" id="PF07767">
    <property type="entry name" value="Nop53"/>
    <property type="match status" value="1"/>
</dbReference>
<name>A0A8H6LX44_9AGAR</name>
<dbReference type="PANTHER" id="PTHR14211:SF7">
    <property type="entry name" value="RIBOSOME BIOGENESIS PROTEIN NOP53"/>
    <property type="match status" value="1"/>
</dbReference>
<evidence type="ECO:0000256" key="3">
    <source>
        <dbReference type="ARBA" id="ARBA00022517"/>
    </source>
</evidence>
<evidence type="ECO:0000313" key="7">
    <source>
        <dbReference type="EMBL" id="KAF6745955.1"/>
    </source>
</evidence>
<dbReference type="AlphaFoldDB" id="A0A8H6LX44"/>
<evidence type="ECO:0000256" key="5">
    <source>
        <dbReference type="PIRNR" id="PIRNR017302"/>
    </source>
</evidence>
<dbReference type="GO" id="GO:0000027">
    <property type="term" value="P:ribosomal large subunit assembly"/>
    <property type="evidence" value="ECO:0007669"/>
    <property type="project" value="UniProtKB-UniRule"/>
</dbReference>
<feature type="compositionally biased region" description="Basic residues" evidence="6">
    <location>
        <begin position="325"/>
        <end position="340"/>
    </location>
</feature>
<feature type="region of interest" description="Disordered" evidence="6">
    <location>
        <begin position="123"/>
        <end position="153"/>
    </location>
</feature>
<feature type="compositionally biased region" description="Low complexity" evidence="6">
    <location>
        <begin position="1"/>
        <end position="34"/>
    </location>
</feature>
<dbReference type="OrthoDB" id="5072at2759"/>
<dbReference type="GO" id="GO:0008097">
    <property type="term" value="F:5S rRNA binding"/>
    <property type="evidence" value="ECO:0007669"/>
    <property type="project" value="TreeGrafter"/>
</dbReference>
<evidence type="ECO:0000256" key="2">
    <source>
        <dbReference type="ARBA" id="ARBA00018339"/>
    </source>
</evidence>
<comment type="function">
    <text evidence="5">May play a role in ribosome biogenesis.</text>
</comment>
<evidence type="ECO:0000256" key="6">
    <source>
        <dbReference type="SAM" id="MobiDB-lite"/>
    </source>
</evidence>
<comment type="similarity">
    <text evidence="1 5">Belongs to the NOP53 family.</text>
</comment>
<protein>
    <recommendedName>
        <fullName evidence="2 5">Ribosome biogenesis protein NOP53</fullName>
    </recommendedName>
</protein>
<dbReference type="EMBL" id="JACGCI010000097">
    <property type="protein sequence ID" value="KAF6745955.1"/>
    <property type="molecule type" value="Genomic_DNA"/>
</dbReference>
<comment type="subcellular location">
    <subcellularLocation>
        <location evidence="5">Nucleus</location>
        <location evidence="5">Nucleolus</location>
    </subcellularLocation>
    <subcellularLocation>
        <location evidence="5">Nucleus</location>
        <location evidence="5">Nucleoplasm</location>
    </subcellularLocation>
</comment>
<gene>
    <name evidence="7" type="ORF">DFP72DRAFT_923690</name>
</gene>
<feature type="region of interest" description="Disordered" evidence="6">
    <location>
        <begin position="297"/>
        <end position="342"/>
    </location>
</feature>
<evidence type="ECO:0000313" key="8">
    <source>
        <dbReference type="Proteomes" id="UP000521943"/>
    </source>
</evidence>
<evidence type="ECO:0000256" key="4">
    <source>
        <dbReference type="ARBA" id="ARBA00023242"/>
    </source>
</evidence>
<dbReference type="GO" id="GO:0005654">
    <property type="term" value="C:nucleoplasm"/>
    <property type="evidence" value="ECO:0007669"/>
    <property type="project" value="UniProtKB-SubCell"/>
</dbReference>
<evidence type="ECO:0000256" key="1">
    <source>
        <dbReference type="ARBA" id="ARBA00008838"/>
    </source>
</evidence>
<feature type="compositionally biased region" description="Basic residues" evidence="6">
    <location>
        <begin position="45"/>
        <end position="54"/>
    </location>
</feature>
<keyword evidence="4 5" id="KW-0539">Nucleus</keyword>
<accession>A0A8H6LX44</accession>
<feature type="compositionally biased region" description="Acidic residues" evidence="6">
    <location>
        <begin position="308"/>
        <end position="319"/>
    </location>
</feature>
<organism evidence="7 8">
    <name type="scientific">Ephemerocybe angulata</name>
    <dbReference type="NCBI Taxonomy" id="980116"/>
    <lineage>
        <taxon>Eukaryota</taxon>
        <taxon>Fungi</taxon>
        <taxon>Dikarya</taxon>
        <taxon>Basidiomycota</taxon>
        <taxon>Agaricomycotina</taxon>
        <taxon>Agaricomycetes</taxon>
        <taxon>Agaricomycetidae</taxon>
        <taxon>Agaricales</taxon>
        <taxon>Agaricineae</taxon>
        <taxon>Psathyrellaceae</taxon>
        <taxon>Ephemerocybe</taxon>
    </lineage>
</organism>
<dbReference type="PANTHER" id="PTHR14211">
    <property type="entry name" value="GLIOMA SUPPRESSOR CANDIDATE REGION GENE 2"/>
    <property type="match status" value="1"/>
</dbReference>